<feature type="domain" description="Uroporphyrinogen decarboxylase (URO-D)" evidence="1">
    <location>
        <begin position="136"/>
        <end position="330"/>
    </location>
</feature>
<dbReference type="InterPro" id="IPR000257">
    <property type="entry name" value="Uroporphyrinogen_deCOase"/>
</dbReference>
<sequence length="334" mass="38813">MSYRQDVIDALNHKQTELTPWAFELTSEFSELYRKKYSCQSVEDDLRSHIMFGKYKKMEWLNESKYRDIFGVEWQLGDDGGDIGIPVNKPVTAESVEEYIFPDIDEVLLQKGLYSMEQDTEHFRMFRFTYALYERAWALMGMEDMLLNMALNVSATMKLFERIAEYNMTLLDRILTSDFDGVYFGDDYGQQKGLIMGPDCWRKFIKPFLKEMFAKVKASGKYILLHSCGDIEDIFPDLIEIGLDAYNTVQPEIYDLKKIKREYGKDLAFWGAISTQQFLTERTAQEVFDKSVETIKVLGQDGGYIFSPTHAVTPDIPIENIRAMLEAVNSVQWK</sequence>
<evidence type="ECO:0000313" key="2">
    <source>
        <dbReference type="EMBL" id="MBC5647184.1"/>
    </source>
</evidence>
<dbReference type="RefSeq" id="WP_186856699.1">
    <property type="nucleotide sequence ID" value="NZ_JACOON010000001.1"/>
</dbReference>
<dbReference type="PANTHER" id="PTHR47099">
    <property type="entry name" value="METHYLCOBAMIDE:COM METHYLTRANSFERASE MTBA"/>
    <property type="match status" value="1"/>
</dbReference>
<organism evidence="2 3">
    <name type="scientific">Christensenella tenuis</name>
    <dbReference type="NCBI Taxonomy" id="2763033"/>
    <lineage>
        <taxon>Bacteria</taxon>
        <taxon>Bacillati</taxon>
        <taxon>Bacillota</taxon>
        <taxon>Clostridia</taxon>
        <taxon>Christensenellales</taxon>
        <taxon>Christensenellaceae</taxon>
        <taxon>Christensenella</taxon>
    </lineage>
</organism>
<accession>A0ABR7EDT9</accession>
<dbReference type="Proteomes" id="UP000606889">
    <property type="component" value="Unassembled WGS sequence"/>
</dbReference>
<name>A0ABR7EDT9_9FIRM</name>
<evidence type="ECO:0000313" key="3">
    <source>
        <dbReference type="Proteomes" id="UP000606889"/>
    </source>
</evidence>
<dbReference type="PANTHER" id="PTHR47099:SF1">
    <property type="entry name" value="METHYLCOBAMIDE:COM METHYLTRANSFERASE MTBA"/>
    <property type="match status" value="1"/>
</dbReference>
<keyword evidence="3" id="KW-1185">Reference proteome</keyword>
<reference evidence="2 3" key="1">
    <citation type="submission" date="2020-08" db="EMBL/GenBank/DDBJ databases">
        <title>Genome public.</title>
        <authorList>
            <person name="Liu C."/>
            <person name="Sun Q."/>
        </authorList>
    </citation>
    <scope>NUCLEOTIDE SEQUENCE [LARGE SCALE GENOMIC DNA]</scope>
    <source>
        <strain evidence="2 3">NSJ-35</strain>
    </source>
</reference>
<dbReference type="EMBL" id="JACOON010000001">
    <property type="protein sequence ID" value="MBC5647184.1"/>
    <property type="molecule type" value="Genomic_DNA"/>
</dbReference>
<dbReference type="InterPro" id="IPR038071">
    <property type="entry name" value="UROD/MetE-like_sf"/>
</dbReference>
<comment type="caution">
    <text evidence="2">The sequence shown here is derived from an EMBL/GenBank/DDBJ whole genome shotgun (WGS) entry which is preliminary data.</text>
</comment>
<proteinExistence type="predicted"/>
<dbReference type="Gene3D" id="3.20.20.210">
    <property type="match status" value="1"/>
</dbReference>
<gene>
    <name evidence="2" type="ORF">H8S18_02405</name>
</gene>
<evidence type="ECO:0000259" key="1">
    <source>
        <dbReference type="Pfam" id="PF01208"/>
    </source>
</evidence>
<dbReference type="SUPFAM" id="SSF51726">
    <property type="entry name" value="UROD/MetE-like"/>
    <property type="match status" value="1"/>
</dbReference>
<dbReference type="InterPro" id="IPR052024">
    <property type="entry name" value="Methanogen_methyltrans"/>
</dbReference>
<dbReference type="Pfam" id="PF01208">
    <property type="entry name" value="URO-D"/>
    <property type="match status" value="1"/>
</dbReference>
<protein>
    <submittedName>
        <fullName evidence="2">Uroporphyrinogen decarboxylase</fullName>
    </submittedName>
</protein>